<keyword evidence="2" id="KW-1185">Reference proteome</keyword>
<proteinExistence type="predicted"/>
<protein>
    <submittedName>
        <fullName evidence="1">Uncharacterized protein</fullName>
    </submittedName>
</protein>
<name>A0ACC0IEF0_9ERIC</name>
<organism evidence="1 2">
    <name type="scientific">Camellia lanceoleosa</name>
    <dbReference type="NCBI Taxonomy" id="1840588"/>
    <lineage>
        <taxon>Eukaryota</taxon>
        <taxon>Viridiplantae</taxon>
        <taxon>Streptophyta</taxon>
        <taxon>Embryophyta</taxon>
        <taxon>Tracheophyta</taxon>
        <taxon>Spermatophyta</taxon>
        <taxon>Magnoliopsida</taxon>
        <taxon>eudicotyledons</taxon>
        <taxon>Gunneridae</taxon>
        <taxon>Pentapetalae</taxon>
        <taxon>asterids</taxon>
        <taxon>Ericales</taxon>
        <taxon>Theaceae</taxon>
        <taxon>Camellia</taxon>
    </lineage>
</organism>
<sequence>MGEQEFSVHHIVAFKKMPFWLLFKSFRKKPVEVRKFRKVDDDVVMVIKSYWSDLKGFKLDPKVVDIHNSDVSLIFGIQPGRKKIDM</sequence>
<comment type="caution">
    <text evidence="1">The sequence shown here is derived from an EMBL/GenBank/DDBJ whole genome shotgun (WGS) entry which is preliminary data.</text>
</comment>
<accession>A0ACC0IEF0</accession>
<reference evidence="1 2" key="1">
    <citation type="journal article" date="2022" name="Plant J.">
        <title>Chromosome-level genome of Camellia lanceoleosa provides a valuable resource for understanding genome evolution and self-incompatibility.</title>
        <authorList>
            <person name="Gong W."/>
            <person name="Xiao S."/>
            <person name="Wang L."/>
            <person name="Liao Z."/>
            <person name="Chang Y."/>
            <person name="Mo W."/>
            <person name="Hu G."/>
            <person name="Li W."/>
            <person name="Zhao G."/>
            <person name="Zhu H."/>
            <person name="Hu X."/>
            <person name="Ji K."/>
            <person name="Xiang X."/>
            <person name="Song Q."/>
            <person name="Yuan D."/>
            <person name="Jin S."/>
            <person name="Zhang L."/>
        </authorList>
    </citation>
    <scope>NUCLEOTIDE SEQUENCE [LARGE SCALE GENOMIC DNA]</scope>
    <source>
        <strain evidence="1">SQ_2022a</strain>
    </source>
</reference>
<dbReference type="Proteomes" id="UP001060215">
    <property type="component" value="Chromosome 6"/>
</dbReference>
<gene>
    <name evidence="1" type="ORF">LOK49_LG03G02769</name>
</gene>
<dbReference type="EMBL" id="CM045763">
    <property type="protein sequence ID" value="KAI8023765.1"/>
    <property type="molecule type" value="Genomic_DNA"/>
</dbReference>
<evidence type="ECO:0000313" key="2">
    <source>
        <dbReference type="Proteomes" id="UP001060215"/>
    </source>
</evidence>
<evidence type="ECO:0000313" key="1">
    <source>
        <dbReference type="EMBL" id="KAI8023765.1"/>
    </source>
</evidence>